<evidence type="ECO:0000313" key="2">
    <source>
        <dbReference type="Proteomes" id="UP000515960"/>
    </source>
</evidence>
<dbReference type="RefSeq" id="WP_187333812.1">
    <property type="nucleotide sequence ID" value="NZ_CP060490.1"/>
</dbReference>
<dbReference type="Proteomes" id="UP000515960">
    <property type="component" value="Chromosome"/>
</dbReference>
<name>A0A7G9B728_9FIRM</name>
<dbReference type="AlphaFoldDB" id="A0A7G9B728"/>
<gene>
    <name evidence="1" type="ORF">H8790_04910</name>
</gene>
<reference evidence="1 2" key="1">
    <citation type="submission" date="2020-08" db="EMBL/GenBank/DDBJ databases">
        <authorList>
            <person name="Liu C."/>
            <person name="Sun Q."/>
        </authorList>
    </citation>
    <scope>NUCLEOTIDE SEQUENCE [LARGE SCALE GENOMIC DNA]</scope>
    <source>
        <strain evidence="1 2">NSJ-62</strain>
    </source>
</reference>
<protein>
    <recommendedName>
        <fullName evidence="3">Glutaredoxin</fullName>
    </recommendedName>
</protein>
<dbReference type="InterPro" id="IPR036249">
    <property type="entry name" value="Thioredoxin-like_sf"/>
</dbReference>
<proteinExistence type="predicted"/>
<keyword evidence="2" id="KW-1185">Reference proteome</keyword>
<evidence type="ECO:0000313" key="1">
    <source>
        <dbReference type="EMBL" id="QNL45359.1"/>
    </source>
</evidence>
<dbReference type="KEGG" id="ohi:H8790_04910"/>
<evidence type="ECO:0008006" key="3">
    <source>
        <dbReference type="Google" id="ProtNLM"/>
    </source>
</evidence>
<organism evidence="1 2">
    <name type="scientific">Oscillibacter hominis</name>
    <dbReference type="NCBI Taxonomy" id="2763056"/>
    <lineage>
        <taxon>Bacteria</taxon>
        <taxon>Bacillati</taxon>
        <taxon>Bacillota</taxon>
        <taxon>Clostridia</taxon>
        <taxon>Eubacteriales</taxon>
        <taxon>Oscillospiraceae</taxon>
        <taxon>Oscillibacter</taxon>
    </lineage>
</organism>
<accession>A0A7G9B728</accession>
<dbReference type="Gene3D" id="3.40.30.10">
    <property type="entry name" value="Glutaredoxin"/>
    <property type="match status" value="1"/>
</dbReference>
<dbReference type="SUPFAM" id="SSF52833">
    <property type="entry name" value="Thioredoxin-like"/>
    <property type="match status" value="1"/>
</dbReference>
<sequence>MSQATLYTLNCTNCIFLEKLLDKSGIPYEKCTDAKAMRKLGFTTVPVLEADGRRMFYPEAVEWVNQQSKEEA</sequence>
<dbReference type="EMBL" id="CP060490">
    <property type="protein sequence ID" value="QNL45359.1"/>
    <property type="molecule type" value="Genomic_DNA"/>
</dbReference>